<dbReference type="Pfam" id="PF01850">
    <property type="entry name" value="PIN"/>
    <property type="match status" value="1"/>
</dbReference>
<sequence>MGVHERITTTVSTKGQVILPKAIREQKHWATGTKLIVEETDEGVLLKAAPVFAATNIESVFGSLRSTKPALSIDEMNMVISEEAKRRARIDTNIVVRLLTADDKKQAKAARSIVDGDEIFLGVTVLLEAEWVLRAGYGFAPDEIARALRGLAGLPGMLVEEPAHMALALDWMEHGMDFADALHLARSAQCTEFLTFDRRFAKRAAKLDAIPVVVP</sequence>
<dbReference type="SUPFAM" id="SSF89447">
    <property type="entry name" value="AbrB/MazE/MraZ-like"/>
    <property type="match status" value="1"/>
</dbReference>
<dbReference type="Pfam" id="PF04014">
    <property type="entry name" value="MazE_antitoxin"/>
    <property type="match status" value="1"/>
</dbReference>
<dbReference type="PANTHER" id="PTHR39664:SF2">
    <property type="entry name" value="NUCLEIC ACID-BINDING PROTEIN, CONTAINING PIN DOMAIN-RELATED"/>
    <property type="match status" value="1"/>
</dbReference>
<dbReference type="GO" id="GO:0003677">
    <property type="term" value="F:DNA binding"/>
    <property type="evidence" value="ECO:0007669"/>
    <property type="project" value="InterPro"/>
</dbReference>
<dbReference type="NCBIfam" id="TIGR01439">
    <property type="entry name" value="lp_hng_hel_AbrB"/>
    <property type="match status" value="1"/>
</dbReference>
<proteinExistence type="predicted"/>
<evidence type="ECO:0000313" key="2">
    <source>
        <dbReference type="EMBL" id="KEQ52929.1"/>
    </source>
</evidence>
<comment type="caution">
    <text evidence="2">The sequence shown here is derived from an EMBL/GenBank/DDBJ whole genome shotgun (WGS) entry which is preliminary data.</text>
</comment>
<dbReference type="InterPro" id="IPR037914">
    <property type="entry name" value="SpoVT-AbrB_sf"/>
</dbReference>
<organism evidence="2 3">
    <name type="scientific">Sphingobium chlorophenolicum</name>
    <dbReference type="NCBI Taxonomy" id="46429"/>
    <lineage>
        <taxon>Bacteria</taxon>
        <taxon>Pseudomonadati</taxon>
        <taxon>Pseudomonadota</taxon>
        <taxon>Alphaproteobacteria</taxon>
        <taxon>Sphingomonadales</taxon>
        <taxon>Sphingomonadaceae</taxon>
        <taxon>Sphingobium</taxon>
    </lineage>
</organism>
<reference evidence="2 3" key="1">
    <citation type="submission" date="2014-02" db="EMBL/GenBank/DDBJ databases">
        <title>Whole genome sequence of Sphingobium chlorophenolicum NBRC 16172.</title>
        <authorList>
            <person name="Gan H.M."/>
            <person name="Gan H.Y."/>
            <person name="Chew T.H."/>
            <person name="Savka M.A."/>
        </authorList>
    </citation>
    <scope>NUCLEOTIDE SEQUENCE [LARGE SCALE GENOMIC DNA]</scope>
    <source>
        <strain evidence="2 3">NBRC 16172</strain>
    </source>
</reference>
<evidence type="ECO:0000313" key="3">
    <source>
        <dbReference type="Proteomes" id="UP000028411"/>
    </source>
</evidence>
<dbReference type="PATRIC" id="fig|46429.4.peg.2815"/>
<dbReference type="InterPro" id="IPR029060">
    <property type="entry name" value="PIN-like_dom_sf"/>
</dbReference>
<dbReference type="RefSeq" id="WP_156028660.1">
    <property type="nucleotide sequence ID" value="NZ_JFHR01000032.1"/>
</dbReference>
<dbReference type="AlphaFoldDB" id="A0A081RCK6"/>
<dbReference type="PANTHER" id="PTHR39664">
    <property type="match status" value="1"/>
</dbReference>
<feature type="domain" description="SpoVT-AbrB" evidence="1">
    <location>
        <begin position="9"/>
        <end position="54"/>
    </location>
</feature>
<dbReference type="CDD" id="cd18683">
    <property type="entry name" value="PIN_VapC-like"/>
    <property type="match status" value="1"/>
</dbReference>
<dbReference type="InterPro" id="IPR002716">
    <property type="entry name" value="PIN_dom"/>
</dbReference>
<dbReference type="Proteomes" id="UP000028411">
    <property type="component" value="Unassembled WGS sequence"/>
</dbReference>
<name>A0A081RCK6_SPHCR</name>
<dbReference type="OrthoDB" id="3175275at2"/>
<dbReference type="SMART" id="SM00966">
    <property type="entry name" value="SpoVT_AbrB"/>
    <property type="match status" value="1"/>
</dbReference>
<dbReference type="eggNOG" id="COG5611">
    <property type="taxonomic scope" value="Bacteria"/>
</dbReference>
<accession>A0A081RCK6</accession>
<dbReference type="Gene3D" id="3.40.50.1010">
    <property type="entry name" value="5'-nuclease"/>
    <property type="match status" value="1"/>
</dbReference>
<protein>
    <submittedName>
        <fullName evidence="2">PilT protein</fullName>
    </submittedName>
</protein>
<dbReference type="InterPro" id="IPR007159">
    <property type="entry name" value="SpoVT-AbrB_dom"/>
</dbReference>
<dbReference type="EMBL" id="JFHR01000032">
    <property type="protein sequence ID" value="KEQ52929.1"/>
    <property type="molecule type" value="Genomic_DNA"/>
</dbReference>
<gene>
    <name evidence="2" type="ORF">BV95_02840</name>
</gene>
<dbReference type="Gene3D" id="2.10.260.10">
    <property type="match status" value="1"/>
</dbReference>
<evidence type="ECO:0000259" key="1">
    <source>
        <dbReference type="SMART" id="SM00966"/>
    </source>
</evidence>
<dbReference type="SUPFAM" id="SSF88723">
    <property type="entry name" value="PIN domain-like"/>
    <property type="match status" value="1"/>
</dbReference>
<dbReference type="eggNOG" id="COG2002">
    <property type="taxonomic scope" value="Bacteria"/>
</dbReference>